<dbReference type="Proteomes" id="UP000309561">
    <property type="component" value="Unassembled WGS sequence"/>
</dbReference>
<evidence type="ECO:0000256" key="5">
    <source>
        <dbReference type="ARBA" id="ARBA00022475"/>
    </source>
</evidence>
<evidence type="ECO:0000256" key="8">
    <source>
        <dbReference type="ARBA" id="ARBA00022779"/>
    </source>
</evidence>
<keyword evidence="8" id="KW-0283">Flagellar rotation</keyword>
<evidence type="ECO:0000259" key="13">
    <source>
        <dbReference type="Pfam" id="PF01052"/>
    </source>
</evidence>
<keyword evidence="14" id="KW-0282">Flagellum</keyword>
<feature type="domain" description="Flagellar motor switch protein FliN-like C-terminal" evidence="13">
    <location>
        <begin position="255"/>
        <end position="325"/>
    </location>
</feature>
<keyword evidence="14" id="KW-0969">Cilium</keyword>
<evidence type="ECO:0000256" key="12">
    <source>
        <dbReference type="NCBIfam" id="TIGR01397"/>
    </source>
</evidence>
<keyword evidence="5" id="KW-1003">Cell membrane</keyword>
<keyword evidence="7" id="KW-0997">Cell inner membrane</keyword>
<dbReference type="NCBIfam" id="TIGR01397">
    <property type="entry name" value="fliM_switch"/>
    <property type="match status" value="1"/>
</dbReference>
<proteinExistence type="inferred from homology"/>
<sequence>MADILSQEEIDALLDVVDDEGDDVLDGSEDTLVSQRQVTLYDFKRPNRVSKEQLRAFRGIHDKMARSLASQISSIMRSIVEIQLHSVDQMTYGEFLMSLPNPTSFNVFSMKPLEGSGVIEINPSIAFPMLDRLLGGKGEPFDASREFSDIELSLFETILRVMMATLKEAWGPVMDIFPNIESKESSPNVVQIVAQNEIVVMVVMEIIIGQSSGMMNICYPVIALEPVLPKLASRDLMLNETSTKKSRNTELHVLLGGAKVGIEAMLGDAELSLRDVLDLQSGDIVRLNNAADDIVTICVDGKDRFKGKIGLRRFRKSIQITEIIDTEKDAVKRALENFETIRREKISGVKEIMFNGEENEDEDYEYEYDKKRKRGVDDE</sequence>
<evidence type="ECO:0000256" key="3">
    <source>
        <dbReference type="ARBA" id="ARBA00011049"/>
    </source>
</evidence>
<dbReference type="OrthoDB" id="9806941at2"/>
<comment type="subcellular location">
    <subcellularLocation>
        <location evidence="1">Bacterial flagellum basal body</location>
    </subcellularLocation>
    <subcellularLocation>
        <location evidence="2">Cell inner membrane</location>
        <topology evidence="2">Peripheral membrane protein</topology>
    </subcellularLocation>
</comment>
<evidence type="ECO:0000313" key="14">
    <source>
        <dbReference type="EMBL" id="TKI69208.1"/>
    </source>
</evidence>
<dbReference type="PIRSF" id="PIRSF002888">
    <property type="entry name" value="FliM"/>
    <property type="match status" value="1"/>
</dbReference>
<organism evidence="14 15">
    <name type="scientific">Sulfurimonas crateris</name>
    <dbReference type="NCBI Taxonomy" id="2574727"/>
    <lineage>
        <taxon>Bacteria</taxon>
        <taxon>Pseudomonadati</taxon>
        <taxon>Campylobacterota</taxon>
        <taxon>Epsilonproteobacteria</taxon>
        <taxon>Campylobacterales</taxon>
        <taxon>Sulfurimonadaceae</taxon>
        <taxon>Sulfurimonas</taxon>
    </lineage>
</organism>
<dbReference type="Pfam" id="PF02154">
    <property type="entry name" value="FliM"/>
    <property type="match status" value="1"/>
</dbReference>
<evidence type="ECO:0000256" key="7">
    <source>
        <dbReference type="ARBA" id="ARBA00022519"/>
    </source>
</evidence>
<keyword evidence="6" id="KW-0145">Chemotaxis</keyword>
<accession>A0A4U2Z4V8</accession>
<dbReference type="EMBL" id="SZPX01000005">
    <property type="protein sequence ID" value="TKI69208.1"/>
    <property type="molecule type" value="Genomic_DNA"/>
</dbReference>
<evidence type="ECO:0000256" key="2">
    <source>
        <dbReference type="ARBA" id="ARBA00004417"/>
    </source>
</evidence>
<evidence type="ECO:0000256" key="9">
    <source>
        <dbReference type="ARBA" id="ARBA00023136"/>
    </source>
</evidence>
<dbReference type="PANTHER" id="PTHR30034:SF3">
    <property type="entry name" value="FLAGELLAR MOTOR SWITCH PROTEIN FLIM"/>
    <property type="match status" value="1"/>
</dbReference>
<name>A0A4U2Z4V8_9BACT</name>
<dbReference type="PANTHER" id="PTHR30034">
    <property type="entry name" value="FLAGELLAR MOTOR SWITCH PROTEIN FLIM"/>
    <property type="match status" value="1"/>
</dbReference>
<dbReference type="InterPro" id="IPR028976">
    <property type="entry name" value="CheC-like_sf"/>
</dbReference>
<dbReference type="GO" id="GO:0071978">
    <property type="term" value="P:bacterial-type flagellum-dependent swarming motility"/>
    <property type="evidence" value="ECO:0007669"/>
    <property type="project" value="TreeGrafter"/>
</dbReference>
<keyword evidence="14" id="KW-0966">Cell projection</keyword>
<dbReference type="Gene3D" id="2.30.330.10">
    <property type="entry name" value="SpoA-like"/>
    <property type="match status" value="1"/>
</dbReference>
<dbReference type="GO" id="GO:0003774">
    <property type="term" value="F:cytoskeletal motor activity"/>
    <property type="evidence" value="ECO:0007669"/>
    <property type="project" value="InterPro"/>
</dbReference>
<dbReference type="GO" id="GO:0050918">
    <property type="term" value="P:positive chemotaxis"/>
    <property type="evidence" value="ECO:0007669"/>
    <property type="project" value="TreeGrafter"/>
</dbReference>
<dbReference type="Pfam" id="PF01052">
    <property type="entry name" value="FliMN_C"/>
    <property type="match status" value="1"/>
</dbReference>
<dbReference type="PRINTS" id="PR00955">
    <property type="entry name" value="FLGMOTORFLIM"/>
</dbReference>
<evidence type="ECO:0000256" key="11">
    <source>
        <dbReference type="ARBA" id="ARBA00025044"/>
    </source>
</evidence>
<protein>
    <recommendedName>
        <fullName evidence="4 12">Flagellar motor switch protein FliM</fullName>
    </recommendedName>
</protein>
<keyword evidence="9" id="KW-0472">Membrane</keyword>
<dbReference type="CDD" id="cd17908">
    <property type="entry name" value="FliM"/>
    <property type="match status" value="1"/>
</dbReference>
<evidence type="ECO:0000256" key="4">
    <source>
        <dbReference type="ARBA" id="ARBA00021898"/>
    </source>
</evidence>
<dbReference type="AlphaFoldDB" id="A0A4U2Z4V8"/>
<evidence type="ECO:0000313" key="15">
    <source>
        <dbReference type="Proteomes" id="UP000309561"/>
    </source>
</evidence>
<comment type="function">
    <text evidence="11">FliM is one of three proteins (FliG, FliN, FliM) that forms the rotor-mounted switch complex (C ring), located at the base of the basal body. This complex interacts with the CheY and CheZ chemotaxis proteins, in addition to contacting components of the motor that determine the direction of flagellar rotation.</text>
</comment>
<gene>
    <name evidence="14" type="primary">fliM</name>
    <name evidence="14" type="ORF">FCU45_06695</name>
</gene>
<dbReference type="RefSeq" id="WP_137013601.1">
    <property type="nucleotide sequence ID" value="NZ_SZPX01000005.1"/>
</dbReference>
<dbReference type="InterPro" id="IPR036429">
    <property type="entry name" value="SpoA-like_sf"/>
</dbReference>
<dbReference type="InterPro" id="IPR001689">
    <property type="entry name" value="Flag_FliM"/>
</dbReference>
<dbReference type="GO" id="GO:0009425">
    <property type="term" value="C:bacterial-type flagellum basal body"/>
    <property type="evidence" value="ECO:0007669"/>
    <property type="project" value="UniProtKB-SubCell"/>
</dbReference>
<dbReference type="GO" id="GO:0005886">
    <property type="term" value="C:plasma membrane"/>
    <property type="evidence" value="ECO:0007669"/>
    <property type="project" value="UniProtKB-SubCell"/>
</dbReference>
<comment type="caution">
    <text evidence="14">The sequence shown here is derived from an EMBL/GenBank/DDBJ whole genome shotgun (WGS) entry which is preliminary data.</text>
</comment>
<keyword evidence="15" id="KW-1185">Reference proteome</keyword>
<evidence type="ECO:0000256" key="10">
    <source>
        <dbReference type="ARBA" id="ARBA00023143"/>
    </source>
</evidence>
<keyword evidence="10" id="KW-0975">Bacterial flagellum</keyword>
<evidence type="ECO:0000256" key="1">
    <source>
        <dbReference type="ARBA" id="ARBA00004117"/>
    </source>
</evidence>
<dbReference type="SUPFAM" id="SSF101801">
    <property type="entry name" value="Surface presentation of antigens (SPOA)"/>
    <property type="match status" value="1"/>
</dbReference>
<comment type="similarity">
    <text evidence="3">Belongs to the FliM family.</text>
</comment>
<evidence type="ECO:0000256" key="6">
    <source>
        <dbReference type="ARBA" id="ARBA00022500"/>
    </source>
</evidence>
<reference evidence="14 15" key="1">
    <citation type="submission" date="2019-04" db="EMBL/GenBank/DDBJ databases">
        <title>Sulfurimonas crateris sp. nov. a facultative anaerobic sulfur-oxidizing chemolithautotrophic bacterium isolated from a terrestrial mud vulcano.</title>
        <authorList>
            <person name="Ratnikova N.M."/>
            <person name="Slobodkin A.I."/>
            <person name="Merkel A.Y."/>
            <person name="Novikov A."/>
            <person name="Bonch-Osmolovskaya E.A."/>
            <person name="Slobodkina G.B."/>
        </authorList>
    </citation>
    <scope>NUCLEOTIDE SEQUENCE [LARGE SCALE GENOMIC DNA]</scope>
    <source>
        <strain evidence="14 15">SN118</strain>
    </source>
</reference>
<dbReference type="SUPFAM" id="SSF103039">
    <property type="entry name" value="CheC-like"/>
    <property type="match status" value="1"/>
</dbReference>
<dbReference type="Gene3D" id="3.40.1550.10">
    <property type="entry name" value="CheC-like"/>
    <property type="match status" value="1"/>
</dbReference>
<dbReference type="InterPro" id="IPR001543">
    <property type="entry name" value="FliN-like_C"/>
</dbReference>